<dbReference type="Gene3D" id="3.30.730.10">
    <property type="entry name" value="AP2/ERF domain"/>
    <property type="match status" value="1"/>
</dbReference>
<dbReference type="GO" id="GO:0003700">
    <property type="term" value="F:DNA-binding transcription factor activity"/>
    <property type="evidence" value="ECO:0007669"/>
    <property type="project" value="InterPro"/>
</dbReference>
<sequence>MNKELVIGKKYGRLTYLREIHEDKKPQQGHFLCDCGNTKILRLSRVKTGDVKSCGCLQREAASKANKKHGMTGTREYRSWDSMMQRCNNPKNDRYADYGGRGIHVCQEWHDFTNFYADMGDRPDGATLDRIDNELGYSPGNCRWATPAEQQANRRKYKGGKSKYPGVTRRPSGKWTAAITTDWKPKYLGDFATEEEAAEAYQKAKRERETELEELRKIRGW</sequence>
<dbReference type="AlphaFoldDB" id="A0A422Z7V1"/>
<comment type="caution">
    <text evidence="5">The sequence shown here is derived from an EMBL/GenBank/DDBJ whole genome shotgun (WGS) entry which is preliminary data.</text>
</comment>
<dbReference type="RefSeq" id="WP_049110523.1">
    <property type="nucleotide sequence ID" value="NZ_CAJZXP010000009.1"/>
</dbReference>
<evidence type="ECO:0000256" key="4">
    <source>
        <dbReference type="SAM" id="MobiDB-lite"/>
    </source>
</evidence>
<organism evidence="5 6">
    <name type="scientific">Klebsiella pneumoniae</name>
    <dbReference type="NCBI Taxonomy" id="573"/>
    <lineage>
        <taxon>Bacteria</taxon>
        <taxon>Pseudomonadati</taxon>
        <taxon>Pseudomonadota</taxon>
        <taxon>Gammaproteobacteria</taxon>
        <taxon>Enterobacterales</taxon>
        <taxon>Enterobacteriaceae</taxon>
        <taxon>Klebsiella/Raoultella group</taxon>
        <taxon>Klebsiella</taxon>
        <taxon>Klebsiella pneumoniae complex</taxon>
    </lineage>
</organism>
<reference evidence="5 6" key="1">
    <citation type="submission" date="2017-03" db="EMBL/GenBank/DDBJ databases">
        <authorList>
            <person name="Fouts D."/>
            <person name="Stalin M.J."/>
            <person name="Chen L."/>
            <person name="Wright M."/>
            <person name="Sutton G."/>
            <person name="Nguyen K."/>
            <person name="Vanduin D."/>
            <person name="Rojas L."/>
            <person name="Hujer A."/>
            <person name="Hujer K."/>
            <person name="Bonomo R."/>
            <person name="Kreiswirth B."/>
            <person name="Adams M."/>
        </authorList>
    </citation>
    <scope>NUCLEOTIDE SEQUENCE [LARGE SCALE GENOMIC DNA]</scope>
    <source>
        <strain evidence="5 6">39383</strain>
    </source>
</reference>
<dbReference type="SUPFAM" id="SSF54171">
    <property type="entry name" value="DNA-binding domain"/>
    <property type="match status" value="1"/>
</dbReference>
<protein>
    <submittedName>
        <fullName evidence="5">Uncharacterized protein</fullName>
    </submittedName>
</protein>
<dbReference type="PROSITE" id="PS51032">
    <property type="entry name" value="AP2_ERF"/>
    <property type="match status" value="1"/>
</dbReference>
<dbReference type="EMBL" id="NDBK01000099">
    <property type="protein sequence ID" value="OVF66415.1"/>
    <property type="molecule type" value="Genomic_DNA"/>
</dbReference>
<dbReference type="InterPro" id="IPR016177">
    <property type="entry name" value="DNA-bd_dom_sf"/>
</dbReference>
<dbReference type="SMART" id="SM00380">
    <property type="entry name" value="AP2"/>
    <property type="match status" value="1"/>
</dbReference>
<evidence type="ECO:0000313" key="5">
    <source>
        <dbReference type="EMBL" id="OVF66415.1"/>
    </source>
</evidence>
<dbReference type="GO" id="GO:0003677">
    <property type="term" value="F:DNA binding"/>
    <property type="evidence" value="ECO:0007669"/>
    <property type="project" value="UniProtKB-KW"/>
</dbReference>
<keyword evidence="3" id="KW-0804">Transcription</keyword>
<proteinExistence type="predicted"/>
<gene>
    <name evidence="5" type="ORF">B5L96_25305</name>
</gene>
<evidence type="ECO:0000256" key="3">
    <source>
        <dbReference type="ARBA" id="ARBA00023163"/>
    </source>
</evidence>
<dbReference type="InterPro" id="IPR001471">
    <property type="entry name" value="AP2/ERF_dom"/>
</dbReference>
<evidence type="ECO:0000256" key="2">
    <source>
        <dbReference type="ARBA" id="ARBA00023125"/>
    </source>
</evidence>
<dbReference type="Proteomes" id="UP000196447">
    <property type="component" value="Unassembled WGS sequence"/>
</dbReference>
<name>A0A422Z7V1_KLEPN</name>
<evidence type="ECO:0000313" key="6">
    <source>
        <dbReference type="Proteomes" id="UP000196447"/>
    </source>
</evidence>
<keyword evidence="2" id="KW-0238">DNA-binding</keyword>
<keyword evidence="1" id="KW-0805">Transcription regulation</keyword>
<evidence type="ECO:0000256" key="1">
    <source>
        <dbReference type="ARBA" id="ARBA00023015"/>
    </source>
</evidence>
<dbReference type="InterPro" id="IPR036955">
    <property type="entry name" value="AP2/ERF_dom_sf"/>
</dbReference>
<feature type="region of interest" description="Disordered" evidence="4">
    <location>
        <begin position="150"/>
        <end position="169"/>
    </location>
</feature>
<accession>A0A422Z7V1</accession>